<proteinExistence type="predicted"/>
<reference evidence="1 2" key="1">
    <citation type="submission" date="2018-10" db="EMBL/GenBank/DDBJ databases">
        <title>A high-quality apple genome assembly.</title>
        <authorList>
            <person name="Hu J."/>
        </authorList>
    </citation>
    <scope>NUCLEOTIDE SEQUENCE [LARGE SCALE GENOMIC DNA]</scope>
    <source>
        <strain evidence="2">cv. HFTH1</strain>
        <tissue evidence="1">Young leaf</tissue>
    </source>
</reference>
<dbReference type="Proteomes" id="UP000290289">
    <property type="component" value="Chromosome 13"/>
</dbReference>
<dbReference type="AlphaFoldDB" id="A0A498I789"/>
<gene>
    <name evidence="1" type="ORF">DVH24_002267</name>
</gene>
<name>A0A498I789_MALDO</name>
<dbReference type="EMBL" id="RDQH01000339">
    <property type="protein sequence ID" value="RXH78749.1"/>
    <property type="molecule type" value="Genomic_DNA"/>
</dbReference>
<evidence type="ECO:0000313" key="1">
    <source>
        <dbReference type="EMBL" id="RXH78749.1"/>
    </source>
</evidence>
<keyword evidence="2" id="KW-1185">Reference proteome</keyword>
<evidence type="ECO:0000313" key="2">
    <source>
        <dbReference type="Proteomes" id="UP000290289"/>
    </source>
</evidence>
<comment type="caution">
    <text evidence="1">The sequence shown here is derived from an EMBL/GenBank/DDBJ whole genome shotgun (WGS) entry which is preliminary data.</text>
</comment>
<accession>A0A498I789</accession>
<protein>
    <submittedName>
        <fullName evidence="1">Uncharacterized protein</fullName>
    </submittedName>
</protein>
<organism evidence="1 2">
    <name type="scientific">Malus domestica</name>
    <name type="common">Apple</name>
    <name type="synonym">Pyrus malus</name>
    <dbReference type="NCBI Taxonomy" id="3750"/>
    <lineage>
        <taxon>Eukaryota</taxon>
        <taxon>Viridiplantae</taxon>
        <taxon>Streptophyta</taxon>
        <taxon>Embryophyta</taxon>
        <taxon>Tracheophyta</taxon>
        <taxon>Spermatophyta</taxon>
        <taxon>Magnoliopsida</taxon>
        <taxon>eudicotyledons</taxon>
        <taxon>Gunneridae</taxon>
        <taxon>Pentapetalae</taxon>
        <taxon>rosids</taxon>
        <taxon>fabids</taxon>
        <taxon>Rosales</taxon>
        <taxon>Rosaceae</taxon>
        <taxon>Amygdaloideae</taxon>
        <taxon>Maleae</taxon>
        <taxon>Malus</taxon>
    </lineage>
</organism>
<sequence length="71" mass="8438">MVRQGSMFCKGEWRLKQLTQPFEECRIYRLETQTFGDASFTMKGSCQLIMFVHVFHFTLDCVQTYCECNHT</sequence>